<dbReference type="Proteomes" id="UP001054837">
    <property type="component" value="Unassembled WGS sequence"/>
</dbReference>
<evidence type="ECO:0000313" key="3">
    <source>
        <dbReference type="Proteomes" id="UP001054837"/>
    </source>
</evidence>
<comment type="caution">
    <text evidence="2">The sequence shown here is derived from an EMBL/GenBank/DDBJ whole genome shotgun (WGS) entry which is preliminary data.</text>
</comment>
<feature type="compositionally biased region" description="Polar residues" evidence="1">
    <location>
        <begin position="1"/>
        <end position="11"/>
    </location>
</feature>
<reference evidence="2 3" key="1">
    <citation type="submission" date="2021-06" db="EMBL/GenBank/DDBJ databases">
        <title>Caerostris darwini draft genome.</title>
        <authorList>
            <person name="Kono N."/>
            <person name="Arakawa K."/>
        </authorList>
    </citation>
    <scope>NUCLEOTIDE SEQUENCE [LARGE SCALE GENOMIC DNA]</scope>
</reference>
<accession>A0AAV4SR98</accession>
<dbReference type="AlphaFoldDB" id="A0AAV4SR98"/>
<sequence>MPFTSKRMSNNKAKKKSTTDFASPILQQRQLIYFDAPSDVRGCWPGSPPLQPETDGWRLEDLDGKNGEKFCSRTLDSI</sequence>
<keyword evidence="3" id="KW-1185">Reference proteome</keyword>
<organism evidence="2 3">
    <name type="scientific">Caerostris darwini</name>
    <dbReference type="NCBI Taxonomy" id="1538125"/>
    <lineage>
        <taxon>Eukaryota</taxon>
        <taxon>Metazoa</taxon>
        <taxon>Ecdysozoa</taxon>
        <taxon>Arthropoda</taxon>
        <taxon>Chelicerata</taxon>
        <taxon>Arachnida</taxon>
        <taxon>Araneae</taxon>
        <taxon>Araneomorphae</taxon>
        <taxon>Entelegynae</taxon>
        <taxon>Araneoidea</taxon>
        <taxon>Araneidae</taxon>
        <taxon>Caerostris</taxon>
    </lineage>
</organism>
<dbReference type="EMBL" id="BPLQ01008033">
    <property type="protein sequence ID" value="GIY34143.1"/>
    <property type="molecule type" value="Genomic_DNA"/>
</dbReference>
<evidence type="ECO:0000256" key="1">
    <source>
        <dbReference type="SAM" id="MobiDB-lite"/>
    </source>
</evidence>
<gene>
    <name evidence="2" type="ORF">CDAR_88721</name>
</gene>
<protein>
    <submittedName>
        <fullName evidence="2">Uncharacterized protein</fullName>
    </submittedName>
</protein>
<evidence type="ECO:0000313" key="2">
    <source>
        <dbReference type="EMBL" id="GIY34143.1"/>
    </source>
</evidence>
<name>A0AAV4SR98_9ARAC</name>
<proteinExistence type="predicted"/>
<feature type="region of interest" description="Disordered" evidence="1">
    <location>
        <begin position="1"/>
        <end position="22"/>
    </location>
</feature>